<reference evidence="1" key="1">
    <citation type="submission" date="2021-01" db="EMBL/GenBank/DDBJ databases">
        <authorList>
            <person name="Corre E."/>
            <person name="Pelletier E."/>
            <person name="Niang G."/>
            <person name="Scheremetjew M."/>
            <person name="Finn R."/>
            <person name="Kale V."/>
            <person name="Holt S."/>
            <person name="Cochrane G."/>
            <person name="Meng A."/>
            <person name="Brown T."/>
            <person name="Cohen L."/>
        </authorList>
    </citation>
    <scope>NUCLEOTIDE SEQUENCE</scope>
    <source>
        <strain evidence="1">CCMP3107</strain>
    </source>
</reference>
<name>A0A6S9DJ27_HETAK</name>
<dbReference type="SUPFAM" id="SSF53448">
    <property type="entry name" value="Nucleotide-diphospho-sugar transferases"/>
    <property type="match status" value="1"/>
</dbReference>
<organism evidence="1">
    <name type="scientific">Heterosigma akashiwo</name>
    <name type="common">Chromophytic alga</name>
    <name type="synonym">Heterosigma carterae</name>
    <dbReference type="NCBI Taxonomy" id="2829"/>
    <lineage>
        <taxon>Eukaryota</taxon>
        <taxon>Sar</taxon>
        <taxon>Stramenopiles</taxon>
        <taxon>Ochrophyta</taxon>
        <taxon>Raphidophyceae</taxon>
        <taxon>Chattonellales</taxon>
        <taxon>Chattonellaceae</taxon>
        <taxon>Heterosigma</taxon>
    </lineage>
</organism>
<evidence type="ECO:0008006" key="2">
    <source>
        <dbReference type="Google" id="ProtNLM"/>
    </source>
</evidence>
<evidence type="ECO:0000313" key="1">
    <source>
        <dbReference type="EMBL" id="CAE0648984.1"/>
    </source>
</evidence>
<dbReference type="InterPro" id="IPR029044">
    <property type="entry name" value="Nucleotide-diphossugar_trans"/>
</dbReference>
<protein>
    <recommendedName>
        <fullName evidence="2">2-phospho-L-lactate guanylyltransferase</fullName>
    </recommendedName>
</protein>
<gene>
    <name evidence="1" type="ORF">HAKA00212_LOCUS24530</name>
</gene>
<proteinExistence type="predicted"/>
<dbReference type="AlphaFoldDB" id="A0A6S9DJ27"/>
<dbReference type="Pfam" id="PF09837">
    <property type="entry name" value="DUF2064"/>
    <property type="match status" value="1"/>
</dbReference>
<accession>A0A6S9DJ27</accession>
<dbReference type="PANTHER" id="PTHR36529:SF1">
    <property type="entry name" value="GLYCOSYLTRANSFERASE"/>
    <property type="match status" value="1"/>
</dbReference>
<dbReference type="Gene3D" id="3.90.550.10">
    <property type="entry name" value="Spore Coat Polysaccharide Biosynthesis Protein SpsA, Chain A"/>
    <property type="match status" value="1"/>
</dbReference>
<dbReference type="InterPro" id="IPR018641">
    <property type="entry name" value="Trfase_1_rSAM/seldom-assoc"/>
</dbReference>
<dbReference type="PANTHER" id="PTHR36529">
    <property type="entry name" value="SLL1095 PROTEIN"/>
    <property type="match status" value="1"/>
</dbReference>
<dbReference type="EMBL" id="HBIU01055823">
    <property type="protein sequence ID" value="CAE0648984.1"/>
    <property type="molecule type" value="Transcribed_RNA"/>
</dbReference>
<sequence>MNGTLIFVTKWPSIGASKTRLIPDLGEEGAFLLAKAMVEDLIIKFSSSESLQNINKVLYFAPEEAKEDACSFLQQNDITEQWVLLPMIQSNELQSPDLGDKLVHAHNTCTQWFGPGATAFVGMDTPQLPAAAVARALTEGRGGRAFVCPATDGGYVLLGLPAGAPAEACFRGVRWSADTTCEDQVRAINAASIEVVTGDIYTDVDDAEDMEALISYLLQESYEDRIQCSRCCEVLNQIILKRISGEQRIQERSSGGPDILSCILC</sequence>